<name>A0AA35QTJ8_GEOBA</name>
<dbReference type="EMBL" id="CASHTH010000106">
    <property type="protein sequence ID" value="CAI7991166.1"/>
    <property type="molecule type" value="Genomic_DNA"/>
</dbReference>
<evidence type="ECO:0000313" key="2">
    <source>
        <dbReference type="Proteomes" id="UP001174909"/>
    </source>
</evidence>
<dbReference type="AlphaFoldDB" id="A0AA35QTJ8"/>
<organism evidence="1 2">
    <name type="scientific">Geodia barretti</name>
    <name type="common">Barrett's horny sponge</name>
    <dbReference type="NCBI Taxonomy" id="519541"/>
    <lineage>
        <taxon>Eukaryota</taxon>
        <taxon>Metazoa</taxon>
        <taxon>Porifera</taxon>
        <taxon>Demospongiae</taxon>
        <taxon>Heteroscleromorpha</taxon>
        <taxon>Tetractinellida</taxon>
        <taxon>Astrophorina</taxon>
        <taxon>Geodiidae</taxon>
        <taxon>Geodia</taxon>
    </lineage>
</organism>
<protein>
    <submittedName>
        <fullName evidence="1">Uncharacterized protein</fullName>
    </submittedName>
</protein>
<sequence>MGWAFRPYTNPRCACASRVNYIMPCIDSSEPVLMCTKYFFTLSGSPEANLFVYYLSDNMIQLKSANPEKECYLVFEDGEFRAGKADDKNSIFEVVGQDERGSVGQVALRPVTATDCYLGFSNPESEPACYPSTELAATRLGIFQ</sequence>
<gene>
    <name evidence="1" type="ORF">GBAR_LOCUS638</name>
</gene>
<accession>A0AA35QTJ8</accession>
<dbReference type="Proteomes" id="UP001174909">
    <property type="component" value="Unassembled WGS sequence"/>
</dbReference>
<proteinExistence type="predicted"/>
<comment type="caution">
    <text evidence="1">The sequence shown here is derived from an EMBL/GenBank/DDBJ whole genome shotgun (WGS) entry which is preliminary data.</text>
</comment>
<keyword evidence="2" id="KW-1185">Reference proteome</keyword>
<evidence type="ECO:0000313" key="1">
    <source>
        <dbReference type="EMBL" id="CAI7991166.1"/>
    </source>
</evidence>
<reference evidence="1" key="1">
    <citation type="submission" date="2023-03" db="EMBL/GenBank/DDBJ databases">
        <authorList>
            <person name="Steffen K."/>
            <person name="Cardenas P."/>
        </authorList>
    </citation>
    <scope>NUCLEOTIDE SEQUENCE</scope>
</reference>